<dbReference type="HAMAP" id="MF_01553">
    <property type="entry name" value="RNApol_bact_RpoY"/>
    <property type="match status" value="1"/>
</dbReference>
<name>A0A109MT40_9BACI</name>
<dbReference type="GO" id="GO:0000428">
    <property type="term" value="C:DNA-directed RNA polymerase complex"/>
    <property type="evidence" value="ECO:0007669"/>
    <property type="project" value="UniProtKB-KW"/>
</dbReference>
<comment type="caution">
    <text evidence="6">The sequence shown here is derived from an EMBL/GenBank/DDBJ whole genome shotgun (WGS) entry which is preliminary data.</text>
</comment>
<dbReference type="Pfam" id="PF07288">
    <property type="entry name" value="RpoY"/>
    <property type="match status" value="1"/>
</dbReference>
<dbReference type="GO" id="GO:0003899">
    <property type="term" value="F:DNA-directed RNA polymerase activity"/>
    <property type="evidence" value="ECO:0007669"/>
    <property type="project" value="UniProtKB-UniRule"/>
</dbReference>
<comment type="similarity">
    <text evidence="5">Belongs to the RNA polymerase subunit epsilon family.</text>
</comment>
<comment type="catalytic activity">
    <reaction evidence="5">
        <text>RNA(n) + a ribonucleoside 5'-triphosphate = RNA(n+1) + diphosphate</text>
        <dbReference type="Rhea" id="RHEA:21248"/>
        <dbReference type="Rhea" id="RHEA-COMP:14527"/>
        <dbReference type="Rhea" id="RHEA-COMP:17342"/>
        <dbReference type="ChEBI" id="CHEBI:33019"/>
        <dbReference type="ChEBI" id="CHEBI:61557"/>
        <dbReference type="ChEBI" id="CHEBI:140395"/>
        <dbReference type="EC" id="2.7.7.6"/>
    </reaction>
</comment>
<dbReference type="EC" id="2.7.7.6" evidence="5"/>
<protein>
    <recommendedName>
        <fullName evidence="5">DNA-directed RNA polymerase subunit epsilon</fullName>
        <shortName evidence="5">RNAP epsilon subunit</shortName>
        <ecNumber evidence="5">2.7.7.6</ecNumber>
    </recommendedName>
    <alternativeName>
        <fullName evidence="5">RNA polymerase epsilon subunit</fullName>
    </alternativeName>
    <alternativeName>
        <fullName evidence="5">Transcriptase subunit epsilon</fullName>
    </alternativeName>
</protein>
<evidence type="ECO:0000256" key="5">
    <source>
        <dbReference type="HAMAP-Rule" id="MF_01553"/>
    </source>
</evidence>
<keyword evidence="2 5" id="KW-0808">Transferase</keyword>
<dbReference type="GO" id="GO:0003677">
    <property type="term" value="F:DNA binding"/>
    <property type="evidence" value="ECO:0007669"/>
    <property type="project" value="UniProtKB-UniRule"/>
</dbReference>
<dbReference type="EMBL" id="LNNH01000051">
    <property type="protein sequence ID" value="KWW11617.1"/>
    <property type="molecule type" value="Genomic_DNA"/>
</dbReference>
<proteinExistence type="inferred from homology"/>
<dbReference type="Proteomes" id="UP000064189">
    <property type="component" value="Unassembled WGS sequence"/>
</dbReference>
<accession>A0A109MT40</accession>
<dbReference type="InterPro" id="IPR009907">
    <property type="entry name" value="RpoY"/>
</dbReference>
<dbReference type="GO" id="GO:0006351">
    <property type="term" value="P:DNA-templated transcription"/>
    <property type="evidence" value="ECO:0007669"/>
    <property type="project" value="UniProtKB-UniRule"/>
</dbReference>
<keyword evidence="1 5" id="KW-0240">DNA-directed RNA polymerase</keyword>
<evidence type="ECO:0000313" key="7">
    <source>
        <dbReference type="Proteomes" id="UP000064189"/>
    </source>
</evidence>
<dbReference type="Gene3D" id="3.10.20.730">
    <property type="entry name" value="RNAP, epsilon subunit-like"/>
    <property type="match status" value="1"/>
</dbReference>
<sequence length="69" mass="8189">MVFKVYYQVTISEVPIRENTKTMFVEGESVRDVRLKLKKEPYNVEIVLPVTGAYLDYEKQNEDYKVLEL</sequence>
<dbReference type="AlphaFoldDB" id="A0A109MT40"/>
<evidence type="ECO:0000313" key="6">
    <source>
        <dbReference type="EMBL" id="KWW11617.1"/>
    </source>
</evidence>
<keyword evidence="3 5" id="KW-0548">Nucleotidyltransferase</keyword>
<evidence type="ECO:0000256" key="4">
    <source>
        <dbReference type="ARBA" id="ARBA00023163"/>
    </source>
</evidence>
<gene>
    <name evidence="5" type="primary">rpoY</name>
    <name evidence="6" type="ORF">AS888_01175</name>
</gene>
<organism evidence="6 7">
    <name type="scientific">Peribacillus simplex</name>
    <dbReference type="NCBI Taxonomy" id="1478"/>
    <lineage>
        <taxon>Bacteria</taxon>
        <taxon>Bacillati</taxon>
        <taxon>Bacillota</taxon>
        <taxon>Bacilli</taxon>
        <taxon>Bacillales</taxon>
        <taxon>Bacillaceae</taxon>
        <taxon>Peribacillus</taxon>
    </lineage>
</organism>
<reference evidence="6 7" key="1">
    <citation type="submission" date="2015-11" db="EMBL/GenBank/DDBJ databases">
        <title>Genome Sequence of Bacillus simplex strain VanAntwerpen2.</title>
        <authorList>
            <person name="Couger M.B."/>
        </authorList>
    </citation>
    <scope>NUCLEOTIDE SEQUENCE [LARGE SCALE GENOMIC DNA]</scope>
    <source>
        <strain evidence="6 7">VanAntwerpen02</strain>
    </source>
</reference>
<dbReference type="RefSeq" id="WP_061144117.1">
    <property type="nucleotide sequence ID" value="NZ_LNNH01000051.1"/>
</dbReference>
<evidence type="ECO:0000256" key="3">
    <source>
        <dbReference type="ARBA" id="ARBA00022695"/>
    </source>
</evidence>
<evidence type="ECO:0000256" key="2">
    <source>
        <dbReference type="ARBA" id="ARBA00022679"/>
    </source>
</evidence>
<keyword evidence="7" id="KW-1185">Reference proteome</keyword>
<comment type="subunit">
    <text evidence="5">RNAP is composed of a core of 2 alpha, a beta and a beta' subunit. The core is associated with a delta subunit, and at least one of epsilon or omega. When a sigma factor is associated with the core the holoenzyme is formed, which can initiate transcription.</text>
</comment>
<comment type="function">
    <text evidence="5">A non-essential component of RNA polymerase (RNAP).</text>
</comment>
<evidence type="ECO:0000256" key="1">
    <source>
        <dbReference type="ARBA" id="ARBA00022478"/>
    </source>
</evidence>
<keyword evidence="4 5" id="KW-0804">Transcription</keyword>